<gene>
    <name evidence="4" type="ORF">PSTEL_15330</name>
</gene>
<evidence type="ECO:0000256" key="2">
    <source>
        <dbReference type="ARBA" id="ARBA00034078"/>
    </source>
</evidence>
<dbReference type="PROSITE" id="PS51197">
    <property type="entry name" value="HTH_RRF2_2"/>
    <property type="match status" value="1"/>
</dbReference>
<dbReference type="RefSeq" id="WP_038696390.1">
    <property type="nucleotide sequence ID" value="NZ_CP009286.1"/>
</dbReference>
<dbReference type="InterPro" id="IPR036390">
    <property type="entry name" value="WH_DNA-bd_sf"/>
</dbReference>
<keyword evidence="5" id="KW-1185">Reference proteome</keyword>
<dbReference type="Proteomes" id="UP000029507">
    <property type="component" value="Chromosome"/>
</dbReference>
<dbReference type="InterPro" id="IPR000944">
    <property type="entry name" value="Tscrpt_reg_Rrf2"/>
</dbReference>
<accession>A0A089LYA9</accession>
<comment type="cofactor">
    <cofactor evidence="2">
        <name>[2Fe-2S] cluster</name>
        <dbReference type="ChEBI" id="CHEBI:190135"/>
    </cofactor>
</comment>
<dbReference type="GO" id="GO:0003677">
    <property type="term" value="F:DNA binding"/>
    <property type="evidence" value="ECO:0007669"/>
    <property type="project" value="UniProtKB-KW"/>
</dbReference>
<name>A0A089LYA9_9BACL</name>
<dbReference type="PANTHER" id="PTHR33221:SF4">
    <property type="entry name" value="HTH-TYPE TRANSCRIPTIONAL REPRESSOR NSRR"/>
    <property type="match status" value="1"/>
</dbReference>
<dbReference type="GO" id="GO:0005829">
    <property type="term" value="C:cytosol"/>
    <property type="evidence" value="ECO:0007669"/>
    <property type="project" value="TreeGrafter"/>
</dbReference>
<dbReference type="SUPFAM" id="SSF46785">
    <property type="entry name" value="Winged helix' DNA-binding domain"/>
    <property type="match status" value="1"/>
</dbReference>
<dbReference type="EMBL" id="CP009286">
    <property type="protein sequence ID" value="AIQ64253.1"/>
    <property type="molecule type" value="Genomic_DNA"/>
</dbReference>
<organism evidence="4 5">
    <name type="scientific">Paenibacillus stellifer</name>
    <dbReference type="NCBI Taxonomy" id="169760"/>
    <lineage>
        <taxon>Bacteria</taxon>
        <taxon>Bacillati</taxon>
        <taxon>Bacillota</taxon>
        <taxon>Bacilli</taxon>
        <taxon>Bacillales</taxon>
        <taxon>Paenibacillaceae</taxon>
        <taxon>Paenibacillus</taxon>
    </lineage>
</organism>
<dbReference type="NCBIfam" id="TIGR00738">
    <property type="entry name" value="rrf2_super"/>
    <property type="match status" value="1"/>
</dbReference>
<evidence type="ECO:0000313" key="4">
    <source>
        <dbReference type="EMBL" id="AIQ64253.1"/>
    </source>
</evidence>
<evidence type="ECO:0000256" key="1">
    <source>
        <dbReference type="ARBA" id="ARBA00023125"/>
    </source>
</evidence>
<evidence type="ECO:0000256" key="3">
    <source>
        <dbReference type="ARBA" id="ARBA00040173"/>
    </source>
</evidence>
<keyword evidence="1" id="KW-0238">DNA-binding</keyword>
<dbReference type="AlphaFoldDB" id="A0A089LYA9"/>
<dbReference type="GO" id="GO:0003700">
    <property type="term" value="F:DNA-binding transcription factor activity"/>
    <property type="evidence" value="ECO:0007669"/>
    <property type="project" value="TreeGrafter"/>
</dbReference>
<protein>
    <recommendedName>
        <fullName evidence="3">HTH-type transcriptional regulator NsrR</fullName>
    </recommendedName>
</protein>
<evidence type="ECO:0000313" key="5">
    <source>
        <dbReference type="Proteomes" id="UP000029507"/>
    </source>
</evidence>
<dbReference type="HOGENOM" id="CLU_107144_4_3_9"/>
<dbReference type="InterPro" id="IPR036388">
    <property type="entry name" value="WH-like_DNA-bd_sf"/>
</dbReference>
<sequence length="138" mass="15283">MAQVKRFGYGLQALILLAMDREQVSSAEMAGKISCEPTALRKILARLTEAGIIEVKQGRGGGYRLVKPPSSITLAEVYRSVHEEEPLWDGMLETTGNNLFGSRVRGSFDKIMSDIQLQVMGVLDSYNLADMLETEIPY</sequence>
<dbReference type="PANTHER" id="PTHR33221">
    <property type="entry name" value="WINGED HELIX-TURN-HELIX TRANSCRIPTIONAL REGULATOR, RRF2 FAMILY"/>
    <property type="match status" value="1"/>
</dbReference>
<dbReference type="Pfam" id="PF02082">
    <property type="entry name" value="Rrf2"/>
    <property type="match status" value="1"/>
</dbReference>
<dbReference type="STRING" id="169760.PSTEL_15330"/>
<dbReference type="KEGG" id="pste:PSTEL_15330"/>
<dbReference type="OrthoDB" id="32510at2"/>
<dbReference type="Gene3D" id="1.10.10.10">
    <property type="entry name" value="Winged helix-like DNA-binding domain superfamily/Winged helix DNA-binding domain"/>
    <property type="match status" value="1"/>
</dbReference>
<reference evidence="4 5" key="1">
    <citation type="submission" date="2014-08" db="EMBL/GenBank/DDBJ databases">
        <title>Comparative genomics of the Paenibacillus odorifer group.</title>
        <authorList>
            <person name="den Bakker H.C."/>
            <person name="Tsai Y.-C."/>
            <person name="Martin N."/>
            <person name="Korlach J."/>
            <person name="Wiedmann M."/>
        </authorList>
    </citation>
    <scope>NUCLEOTIDE SEQUENCE [LARGE SCALE GENOMIC DNA]</scope>
    <source>
        <strain evidence="4 5">DSM 14472</strain>
    </source>
</reference>
<proteinExistence type="predicted"/>